<protein>
    <submittedName>
        <fullName evidence="1">Uncharacterized protein</fullName>
    </submittedName>
</protein>
<proteinExistence type="predicted"/>
<dbReference type="EMBL" id="ATAE01000065">
    <property type="protein sequence ID" value="ERN51300.1"/>
    <property type="molecule type" value="Genomic_DNA"/>
</dbReference>
<name>U6SK44_9BACI</name>
<dbReference type="RefSeq" id="WP_022629842.1">
    <property type="nucleotide sequence ID" value="NZ_ATAE01000065.1"/>
</dbReference>
<dbReference type="Proteomes" id="UP000017170">
    <property type="component" value="Unassembled WGS sequence"/>
</dbReference>
<gene>
    <name evidence="1" type="ORF">A33I_20690</name>
</gene>
<evidence type="ECO:0000313" key="1">
    <source>
        <dbReference type="EMBL" id="ERN51300.1"/>
    </source>
</evidence>
<dbReference type="AlphaFoldDB" id="U6SK44"/>
<evidence type="ECO:0000313" key="2">
    <source>
        <dbReference type="Proteomes" id="UP000017170"/>
    </source>
</evidence>
<keyword evidence="2" id="KW-1185">Reference proteome</keyword>
<organism evidence="1 2">
    <name type="scientific">Alkalihalophilus marmarensis DSM 21297</name>
    <dbReference type="NCBI Taxonomy" id="1188261"/>
    <lineage>
        <taxon>Bacteria</taxon>
        <taxon>Bacillati</taxon>
        <taxon>Bacillota</taxon>
        <taxon>Bacilli</taxon>
        <taxon>Bacillales</taxon>
        <taxon>Bacillaceae</taxon>
        <taxon>Alkalihalophilus</taxon>
    </lineage>
</organism>
<comment type="caution">
    <text evidence="1">The sequence shown here is derived from an EMBL/GenBank/DDBJ whole genome shotgun (WGS) entry which is preliminary data.</text>
</comment>
<reference evidence="1 2" key="1">
    <citation type="journal article" date="2013" name="Genome Announc.">
        <title>Genome Sequence of the Extreme Obligate Alkaliphile Bacillus marmarensis Strain DSM 21297.</title>
        <authorList>
            <person name="Wernick D.G."/>
            <person name="Choi K.Y."/>
            <person name="Tat C.A."/>
            <person name="Lafontaine Rivera J.G."/>
            <person name="Liao J.C."/>
        </authorList>
    </citation>
    <scope>NUCLEOTIDE SEQUENCE [LARGE SCALE GENOMIC DNA]</scope>
    <source>
        <strain evidence="1 2">DSM 21297</strain>
    </source>
</reference>
<accession>U6SK44</accession>
<sequence>MNPDKMVSTSAFELIFDIEIKFKRAIAKAFPSNTLNEKASYSTLVNHIVKHQYFNLTSEQSKKINETVAVRNKVCHMKEISTEEFDLLQEIQQLIITLEPSKPQTKPSKTPISLKTNNIIVKQTKKAKLMRKATSRRKGTLDERLNTSPRSYFYGY</sequence>